<dbReference type="PROSITE" id="PS51365">
    <property type="entry name" value="RENAL_DIPEPTIDASE_2"/>
    <property type="match status" value="1"/>
</dbReference>
<dbReference type="Gene3D" id="3.20.20.140">
    <property type="entry name" value="Metal-dependent hydrolases"/>
    <property type="match status" value="1"/>
</dbReference>
<dbReference type="SUPFAM" id="SSF51556">
    <property type="entry name" value="Metallo-dependent hydrolases"/>
    <property type="match status" value="1"/>
</dbReference>
<keyword evidence="2" id="KW-1185">Reference proteome</keyword>
<sequence>MRYFDLHCDTITELCRKKAELCDYDGHLSLQKAAGIGCWRQCYAIFIPDSERGEDAISYYERHYHYFKKQMMVNGDMVDWQKKLSDIAAGQLKSRAAVLTVEGGCVFAGDLGRIGQLSEDGVRMVTLTWNGENELGFGVSQNRGLKPFGFAALREMERWDIVVDVSHLSDAGLEDVLGAATRPLMASHSSARSLCGHPRNLTDEQFVALAKKKGLVGVNFSRGFLQEDGQKASFHDMIKHIDHFLSLGGEDTVALGSDFDGTDLPSDFPDISSIPMLYEEMLRLGYKEALLDKVFYQNAADFFKRYEQCKG</sequence>
<accession>A0A926ED36</accession>
<dbReference type="Proteomes" id="UP000660861">
    <property type="component" value="Unassembled WGS sequence"/>
</dbReference>
<dbReference type="GO" id="GO:0006508">
    <property type="term" value="P:proteolysis"/>
    <property type="evidence" value="ECO:0007669"/>
    <property type="project" value="InterPro"/>
</dbReference>
<dbReference type="RefSeq" id="WP_262396644.1">
    <property type="nucleotide sequence ID" value="NZ_JACRTC010000001.1"/>
</dbReference>
<comment type="caution">
    <text evidence="1">The sequence shown here is derived from an EMBL/GenBank/DDBJ whole genome shotgun (WGS) entry which is preliminary data.</text>
</comment>
<evidence type="ECO:0000313" key="2">
    <source>
        <dbReference type="Proteomes" id="UP000660861"/>
    </source>
</evidence>
<organism evidence="1 2">
    <name type="scientific">Zongyangia hominis</name>
    <dbReference type="NCBI Taxonomy" id="2763677"/>
    <lineage>
        <taxon>Bacteria</taxon>
        <taxon>Bacillati</taxon>
        <taxon>Bacillota</taxon>
        <taxon>Clostridia</taxon>
        <taxon>Eubacteriales</taxon>
        <taxon>Oscillospiraceae</taxon>
        <taxon>Zongyangia</taxon>
    </lineage>
</organism>
<dbReference type="InterPro" id="IPR032466">
    <property type="entry name" value="Metal_Hydrolase"/>
</dbReference>
<name>A0A926ED36_9FIRM</name>
<proteinExistence type="predicted"/>
<dbReference type="PANTHER" id="PTHR10443:SF12">
    <property type="entry name" value="DIPEPTIDASE"/>
    <property type="match status" value="1"/>
</dbReference>
<gene>
    <name evidence="1" type="ORF">H8709_01710</name>
</gene>
<dbReference type="AlphaFoldDB" id="A0A926ED36"/>
<dbReference type="GO" id="GO:0070573">
    <property type="term" value="F:metallodipeptidase activity"/>
    <property type="evidence" value="ECO:0007669"/>
    <property type="project" value="InterPro"/>
</dbReference>
<dbReference type="Pfam" id="PF01244">
    <property type="entry name" value="Peptidase_M19"/>
    <property type="match status" value="1"/>
</dbReference>
<dbReference type="InterPro" id="IPR008257">
    <property type="entry name" value="Pept_M19"/>
</dbReference>
<dbReference type="EMBL" id="JACRTC010000001">
    <property type="protein sequence ID" value="MBC8569547.1"/>
    <property type="molecule type" value="Genomic_DNA"/>
</dbReference>
<reference evidence="1" key="1">
    <citation type="submission" date="2020-08" db="EMBL/GenBank/DDBJ databases">
        <title>Genome public.</title>
        <authorList>
            <person name="Liu C."/>
            <person name="Sun Q."/>
        </authorList>
    </citation>
    <scope>NUCLEOTIDE SEQUENCE</scope>
    <source>
        <strain evidence="1">NSJ-54</strain>
    </source>
</reference>
<protein>
    <submittedName>
        <fullName evidence="1">Membrane dipeptidase</fullName>
    </submittedName>
</protein>
<dbReference type="PANTHER" id="PTHR10443">
    <property type="entry name" value="MICROSOMAL DIPEPTIDASE"/>
    <property type="match status" value="1"/>
</dbReference>
<evidence type="ECO:0000313" key="1">
    <source>
        <dbReference type="EMBL" id="MBC8569547.1"/>
    </source>
</evidence>